<dbReference type="EMBL" id="KY684110">
    <property type="protein sequence ID" value="ARF12106.1"/>
    <property type="molecule type" value="Genomic_DNA"/>
</dbReference>
<proteinExistence type="predicted"/>
<sequence length="229" mass="25797">MHVLFTILAILLTVLSLFTFNPITYLDDTSNDVIRNVTKTIRQGAKFVQEINITHLNTTVSKLIQLADAGIPGIIEPTSVRKDQYLQRTNYNYTLAVKDAATRMNTPLQRVTRVAISKVPVVGIPYSLVLPYWQKVRYLLLVASLNNHTTTNATVIDAIGDCLINSALHPIGQKAEEKFIGKIVSYIDNIMNKFGFRYFHKVMSLPLQTLLIFLENDRAIIKCGKDKFG</sequence>
<accession>A0A1V0SK63</accession>
<organism evidence="1">
    <name type="scientific">Klosneuvirus KNV1</name>
    <dbReference type="NCBI Taxonomy" id="1977640"/>
    <lineage>
        <taxon>Viruses</taxon>
        <taxon>Varidnaviria</taxon>
        <taxon>Bamfordvirae</taxon>
        <taxon>Nucleocytoviricota</taxon>
        <taxon>Megaviricetes</taxon>
        <taxon>Imitervirales</taxon>
        <taxon>Mimiviridae</taxon>
        <taxon>Klosneuvirinae</taxon>
        <taxon>Klosneuvirus</taxon>
    </lineage>
</organism>
<reference evidence="1" key="1">
    <citation type="journal article" date="2017" name="Science">
        <title>Giant viruses with an expanded complement of translation system components.</title>
        <authorList>
            <person name="Schulz F."/>
            <person name="Yutin N."/>
            <person name="Ivanova N.N."/>
            <person name="Ortega D.R."/>
            <person name="Lee T.K."/>
            <person name="Vierheilig J."/>
            <person name="Daims H."/>
            <person name="Horn M."/>
            <person name="Wagner M."/>
            <person name="Jensen G.J."/>
            <person name="Kyrpides N.C."/>
            <person name="Koonin E.V."/>
            <person name="Woyke T."/>
        </authorList>
    </citation>
    <scope>NUCLEOTIDE SEQUENCE</scope>
    <source>
        <strain evidence="1">KNV1</strain>
    </source>
</reference>
<gene>
    <name evidence="1" type="ORF">Klosneuvirus_3_241</name>
</gene>
<evidence type="ECO:0000313" key="1">
    <source>
        <dbReference type="EMBL" id="ARF12106.1"/>
    </source>
</evidence>
<name>A0A1V0SK63_9VIRU</name>
<protein>
    <submittedName>
        <fullName evidence="1">Uncharacterized protein</fullName>
    </submittedName>
</protein>